<dbReference type="OrthoDB" id="415023at2759"/>
<evidence type="ECO:0000259" key="2">
    <source>
        <dbReference type="PROSITE" id="PS50802"/>
    </source>
</evidence>
<proteinExistence type="predicted"/>
<gene>
    <name evidence="3" type="ORF">THRCLA_05683</name>
</gene>
<dbReference type="AlphaFoldDB" id="A0A1V9ZV31"/>
<feature type="region of interest" description="Disordered" evidence="1">
    <location>
        <begin position="1"/>
        <end position="22"/>
    </location>
</feature>
<feature type="compositionally biased region" description="Basic and acidic residues" evidence="1">
    <location>
        <begin position="1"/>
        <end position="19"/>
    </location>
</feature>
<dbReference type="PANTHER" id="PTHR12419:SF7">
    <property type="entry name" value="OTU DOMAIN-CONTAINING PROTEIN 3"/>
    <property type="match status" value="1"/>
</dbReference>
<dbReference type="InterPro" id="IPR003323">
    <property type="entry name" value="OTU_dom"/>
</dbReference>
<dbReference type="STRING" id="74557.A0A1V9ZV31"/>
<dbReference type="InterPro" id="IPR050704">
    <property type="entry name" value="Peptidase_C85-like"/>
</dbReference>
<dbReference type="CDD" id="cd22771">
    <property type="entry name" value="OTU_plant_OTU7-like"/>
    <property type="match status" value="1"/>
</dbReference>
<name>A0A1V9ZV31_9STRA</name>
<dbReference type="Gene3D" id="3.90.70.80">
    <property type="match status" value="1"/>
</dbReference>
<organism evidence="3 4">
    <name type="scientific">Thraustotheca clavata</name>
    <dbReference type="NCBI Taxonomy" id="74557"/>
    <lineage>
        <taxon>Eukaryota</taxon>
        <taxon>Sar</taxon>
        <taxon>Stramenopiles</taxon>
        <taxon>Oomycota</taxon>
        <taxon>Saprolegniomycetes</taxon>
        <taxon>Saprolegniales</taxon>
        <taxon>Achlyaceae</taxon>
        <taxon>Thraustotheca</taxon>
    </lineage>
</organism>
<sequence length="249" mass="29007">MGREGKQRKLKRAKAEQKMSKKKNLIQTNSAEIARLRQELHRLGLQLVTIDSDGNCLFRTLSDQLYGDQTHFPDIRKEIVQYIKDHQENLEPFMEDEETFDNYCRRMAEDGVWGGNLELYVAALVWKRRIVVHQVDGNRTTIDCGDPKAPEWHICYYNDEHYDSIRSADDDLTSAPLPVSLPNEDKICVEITADNGEDKALESLKKEFPQMDVDELESLYHQLNSDPARVRKKLIAKNKKSKNFQKKRR</sequence>
<dbReference type="EMBL" id="JNBS01001372">
    <property type="protein sequence ID" value="OQS01873.1"/>
    <property type="molecule type" value="Genomic_DNA"/>
</dbReference>
<dbReference type="PROSITE" id="PS50802">
    <property type="entry name" value="OTU"/>
    <property type="match status" value="1"/>
</dbReference>
<keyword evidence="4" id="KW-1185">Reference proteome</keyword>
<dbReference type="Pfam" id="PF02338">
    <property type="entry name" value="OTU"/>
    <property type="match status" value="1"/>
</dbReference>
<evidence type="ECO:0000313" key="3">
    <source>
        <dbReference type="EMBL" id="OQS01873.1"/>
    </source>
</evidence>
<dbReference type="SUPFAM" id="SSF54001">
    <property type="entry name" value="Cysteine proteinases"/>
    <property type="match status" value="1"/>
</dbReference>
<feature type="domain" description="OTU" evidence="2">
    <location>
        <begin position="45"/>
        <end position="168"/>
    </location>
</feature>
<comment type="caution">
    <text evidence="3">The sequence shown here is derived from an EMBL/GenBank/DDBJ whole genome shotgun (WGS) entry which is preliminary data.</text>
</comment>
<evidence type="ECO:0000313" key="4">
    <source>
        <dbReference type="Proteomes" id="UP000243217"/>
    </source>
</evidence>
<dbReference type="Proteomes" id="UP000243217">
    <property type="component" value="Unassembled WGS sequence"/>
</dbReference>
<dbReference type="GO" id="GO:0016579">
    <property type="term" value="P:protein deubiquitination"/>
    <property type="evidence" value="ECO:0007669"/>
    <property type="project" value="TreeGrafter"/>
</dbReference>
<dbReference type="PANTHER" id="PTHR12419">
    <property type="entry name" value="OTU DOMAIN CONTAINING PROTEIN"/>
    <property type="match status" value="1"/>
</dbReference>
<dbReference type="InterPro" id="IPR038765">
    <property type="entry name" value="Papain-like_cys_pep_sf"/>
</dbReference>
<accession>A0A1V9ZV31</accession>
<reference evidence="3 4" key="1">
    <citation type="journal article" date="2014" name="Genome Biol. Evol.">
        <title>The secreted proteins of Achlya hypogyna and Thraustotheca clavata identify the ancestral oomycete secretome and reveal gene acquisitions by horizontal gene transfer.</title>
        <authorList>
            <person name="Misner I."/>
            <person name="Blouin N."/>
            <person name="Leonard G."/>
            <person name="Richards T.A."/>
            <person name="Lane C.E."/>
        </authorList>
    </citation>
    <scope>NUCLEOTIDE SEQUENCE [LARGE SCALE GENOMIC DNA]</scope>
    <source>
        <strain evidence="3 4">ATCC 34112</strain>
    </source>
</reference>
<evidence type="ECO:0000256" key="1">
    <source>
        <dbReference type="SAM" id="MobiDB-lite"/>
    </source>
</evidence>
<protein>
    <recommendedName>
        <fullName evidence="2">OTU domain-containing protein</fullName>
    </recommendedName>
</protein>
<dbReference type="GO" id="GO:0004843">
    <property type="term" value="F:cysteine-type deubiquitinase activity"/>
    <property type="evidence" value="ECO:0007669"/>
    <property type="project" value="TreeGrafter"/>
</dbReference>